<evidence type="ECO:0000313" key="1">
    <source>
        <dbReference type="EMBL" id="MCW3173765.1"/>
    </source>
</evidence>
<dbReference type="Proteomes" id="UP001163714">
    <property type="component" value="Unassembled WGS sequence"/>
</dbReference>
<protein>
    <submittedName>
        <fullName evidence="1">Uncharacterized protein</fullName>
    </submittedName>
</protein>
<accession>A0ABT3ICT8</accession>
<sequence>MNTVNIGLSETKIAQLINEGHLCAADIQCLDKSSKKIIWQLCLWCCQNRIHCKQVACHQNEHEQSQDALLPVF</sequence>
<keyword evidence="2" id="KW-1185">Reference proteome</keyword>
<dbReference type="RefSeq" id="WP_264728025.1">
    <property type="nucleotide sequence ID" value="NZ_JAPDMX010000030.1"/>
</dbReference>
<name>A0ABT3ICT8_9GAMM</name>
<evidence type="ECO:0000313" key="2">
    <source>
        <dbReference type="Proteomes" id="UP001163714"/>
    </source>
</evidence>
<gene>
    <name evidence="1" type="ORF">OHT75_14890</name>
</gene>
<comment type="caution">
    <text evidence="1">The sequence shown here is derived from an EMBL/GenBank/DDBJ whole genome shotgun (WGS) entry which is preliminary data.</text>
</comment>
<proteinExistence type="predicted"/>
<reference evidence="1" key="1">
    <citation type="submission" date="2022-10" db="EMBL/GenBank/DDBJ databases">
        <title>Shewanella flava sp. nov, isolated from the estuary of the Fenhe River into the Yellow River.</title>
        <authorList>
            <person name="Li Y."/>
        </authorList>
    </citation>
    <scope>NUCLEOTIDE SEQUENCE</scope>
    <source>
        <strain evidence="1">FYR11-62</strain>
    </source>
</reference>
<dbReference type="EMBL" id="JAPDMX010000030">
    <property type="protein sequence ID" value="MCW3173765.1"/>
    <property type="molecule type" value="Genomic_DNA"/>
</dbReference>
<organism evidence="1 2">
    <name type="scientific">Shewanella subflava</name>
    <dbReference type="NCBI Taxonomy" id="2986476"/>
    <lineage>
        <taxon>Bacteria</taxon>
        <taxon>Pseudomonadati</taxon>
        <taxon>Pseudomonadota</taxon>
        <taxon>Gammaproteobacteria</taxon>
        <taxon>Alteromonadales</taxon>
        <taxon>Shewanellaceae</taxon>
        <taxon>Shewanella</taxon>
    </lineage>
</organism>